<evidence type="ECO:0000256" key="3">
    <source>
        <dbReference type="ARBA" id="ARBA00023315"/>
    </source>
</evidence>
<name>A0A382KT78_9ZZZZ</name>
<dbReference type="InterPro" id="IPR020616">
    <property type="entry name" value="Thiolase_N"/>
</dbReference>
<keyword evidence="2" id="KW-0808">Transferase</keyword>
<evidence type="ECO:0000259" key="4">
    <source>
        <dbReference type="Pfam" id="PF00108"/>
    </source>
</evidence>
<dbReference type="GO" id="GO:0003985">
    <property type="term" value="F:acetyl-CoA C-acetyltransferase activity"/>
    <property type="evidence" value="ECO:0007669"/>
    <property type="project" value="TreeGrafter"/>
</dbReference>
<dbReference type="PROSITE" id="PS00098">
    <property type="entry name" value="THIOLASE_1"/>
    <property type="match status" value="1"/>
</dbReference>
<organism evidence="5">
    <name type="scientific">marine metagenome</name>
    <dbReference type="NCBI Taxonomy" id="408172"/>
    <lineage>
        <taxon>unclassified sequences</taxon>
        <taxon>metagenomes</taxon>
        <taxon>ecological metagenomes</taxon>
    </lineage>
</organism>
<dbReference type="SUPFAM" id="SSF53901">
    <property type="entry name" value="Thiolase-like"/>
    <property type="match status" value="1"/>
</dbReference>
<evidence type="ECO:0000256" key="2">
    <source>
        <dbReference type="ARBA" id="ARBA00022679"/>
    </source>
</evidence>
<dbReference type="GO" id="GO:0005739">
    <property type="term" value="C:mitochondrion"/>
    <property type="evidence" value="ECO:0007669"/>
    <property type="project" value="TreeGrafter"/>
</dbReference>
<dbReference type="PANTHER" id="PTHR18919">
    <property type="entry name" value="ACETYL-COA C-ACYLTRANSFERASE"/>
    <property type="match status" value="1"/>
</dbReference>
<dbReference type="InterPro" id="IPR020615">
    <property type="entry name" value="Thiolase_acyl_enz_int_AS"/>
</dbReference>
<keyword evidence="3" id="KW-0012">Acyltransferase</keyword>
<gene>
    <name evidence="5" type="ORF">METZ01_LOCUS280858</name>
</gene>
<accession>A0A382KT78</accession>
<feature type="domain" description="Thiolase N-terminal" evidence="4">
    <location>
        <begin position="6"/>
        <end position="137"/>
    </location>
</feature>
<dbReference type="InterPro" id="IPR016039">
    <property type="entry name" value="Thiolase-like"/>
</dbReference>
<dbReference type="AlphaFoldDB" id="A0A382KT78"/>
<dbReference type="Pfam" id="PF00108">
    <property type="entry name" value="Thiolase_N"/>
    <property type="match status" value="1"/>
</dbReference>
<dbReference type="GO" id="GO:0006635">
    <property type="term" value="P:fatty acid beta-oxidation"/>
    <property type="evidence" value="ECO:0007669"/>
    <property type="project" value="TreeGrafter"/>
</dbReference>
<sequence>MSETYIYGYSRTPIGCFNGGLKSVSAPKLGASVIKSVLTKSGFDTNQVDEVIMGNVLSAGVGQAPARQASIYAGLPYATKCMTINKVCGSGLKAIMLADQSIKQGDANIAIAGGMENMSLAPHYLLNSREGLNFGDSK</sequence>
<feature type="non-terminal residue" evidence="5">
    <location>
        <position position="138"/>
    </location>
</feature>
<dbReference type="PANTHER" id="PTHR18919:SF156">
    <property type="entry name" value="ACETYL-COA ACETYLTRANSFERASE, MITOCHONDRIAL"/>
    <property type="match status" value="1"/>
</dbReference>
<proteinExistence type="inferred from homology"/>
<evidence type="ECO:0000313" key="5">
    <source>
        <dbReference type="EMBL" id="SVC28004.1"/>
    </source>
</evidence>
<dbReference type="EMBL" id="UINC01082858">
    <property type="protein sequence ID" value="SVC28004.1"/>
    <property type="molecule type" value="Genomic_DNA"/>
</dbReference>
<reference evidence="5" key="1">
    <citation type="submission" date="2018-05" db="EMBL/GenBank/DDBJ databases">
        <authorList>
            <person name="Lanie J.A."/>
            <person name="Ng W.-L."/>
            <person name="Kazmierczak K.M."/>
            <person name="Andrzejewski T.M."/>
            <person name="Davidsen T.M."/>
            <person name="Wayne K.J."/>
            <person name="Tettelin H."/>
            <person name="Glass J.I."/>
            <person name="Rusch D."/>
            <person name="Podicherti R."/>
            <person name="Tsui H.-C.T."/>
            <person name="Winkler M.E."/>
        </authorList>
    </citation>
    <scope>NUCLEOTIDE SEQUENCE</scope>
</reference>
<protein>
    <recommendedName>
        <fullName evidence="4">Thiolase N-terminal domain-containing protein</fullName>
    </recommendedName>
</protein>
<evidence type="ECO:0000256" key="1">
    <source>
        <dbReference type="ARBA" id="ARBA00010982"/>
    </source>
</evidence>
<dbReference type="Gene3D" id="3.40.47.10">
    <property type="match status" value="1"/>
</dbReference>
<comment type="similarity">
    <text evidence="1">Belongs to the thiolase-like superfamily. Thiolase family.</text>
</comment>